<keyword evidence="3" id="KW-0804">Transcription</keyword>
<protein>
    <submittedName>
        <fullName evidence="5">ArsR family transcriptional regulator</fullName>
    </submittedName>
</protein>
<keyword evidence="6" id="KW-1185">Reference proteome</keyword>
<evidence type="ECO:0000313" key="6">
    <source>
        <dbReference type="Proteomes" id="UP000290365"/>
    </source>
</evidence>
<dbReference type="EMBL" id="CP035758">
    <property type="protein sequence ID" value="QBD78708.1"/>
    <property type="molecule type" value="Genomic_DNA"/>
</dbReference>
<keyword evidence="2" id="KW-0238">DNA-binding</keyword>
<name>A0A4P6JT15_KTERU</name>
<sequence length="126" mass="14502">MEVRTVKELERKGGKYGFLLRSEQADRAIERFLAITGHPTRRAILELLAYVKKESARFPYGLSTSDIAQQLPLSLSATSEHMRVLSKERLVRSHKKGSSVYYSLADDPRLQAFWHLLHVLELNKHL</sequence>
<dbReference type="InterPro" id="IPR036388">
    <property type="entry name" value="WH-like_DNA-bd_sf"/>
</dbReference>
<dbReference type="Pfam" id="PF12840">
    <property type="entry name" value="HTH_20"/>
    <property type="match status" value="1"/>
</dbReference>
<dbReference type="KEGG" id="kbs:EPA93_23080"/>
<dbReference type="SUPFAM" id="SSF46785">
    <property type="entry name" value="Winged helix' DNA-binding domain"/>
    <property type="match status" value="1"/>
</dbReference>
<dbReference type="Gene3D" id="1.10.10.10">
    <property type="entry name" value="Winged helix-like DNA-binding domain superfamily/Winged helix DNA-binding domain"/>
    <property type="match status" value="1"/>
</dbReference>
<proteinExistence type="predicted"/>
<keyword evidence="1" id="KW-0805">Transcription regulation</keyword>
<evidence type="ECO:0000256" key="3">
    <source>
        <dbReference type="ARBA" id="ARBA00023163"/>
    </source>
</evidence>
<dbReference type="PANTHER" id="PTHR33154:SF33">
    <property type="entry name" value="TRANSCRIPTIONAL REPRESSOR SDPR"/>
    <property type="match status" value="1"/>
</dbReference>
<evidence type="ECO:0000259" key="4">
    <source>
        <dbReference type="PROSITE" id="PS50987"/>
    </source>
</evidence>
<organism evidence="5 6">
    <name type="scientific">Ktedonosporobacter rubrisoli</name>
    <dbReference type="NCBI Taxonomy" id="2509675"/>
    <lineage>
        <taxon>Bacteria</taxon>
        <taxon>Bacillati</taxon>
        <taxon>Chloroflexota</taxon>
        <taxon>Ktedonobacteria</taxon>
        <taxon>Ktedonobacterales</taxon>
        <taxon>Ktedonosporobacteraceae</taxon>
        <taxon>Ktedonosporobacter</taxon>
    </lineage>
</organism>
<reference evidence="5 6" key="1">
    <citation type="submission" date="2019-01" db="EMBL/GenBank/DDBJ databases">
        <title>Ktedonosporobacter rubrisoli SCAWS-G2.</title>
        <authorList>
            <person name="Huang Y."/>
            <person name="Yan B."/>
        </authorList>
    </citation>
    <scope>NUCLEOTIDE SEQUENCE [LARGE SCALE GENOMIC DNA]</scope>
    <source>
        <strain evidence="5 6">SCAWS-G2</strain>
    </source>
</reference>
<evidence type="ECO:0000256" key="2">
    <source>
        <dbReference type="ARBA" id="ARBA00023125"/>
    </source>
</evidence>
<dbReference type="InterPro" id="IPR011991">
    <property type="entry name" value="ArsR-like_HTH"/>
</dbReference>
<dbReference type="OrthoDB" id="9802016at2"/>
<feature type="domain" description="HTH arsR-type" evidence="4">
    <location>
        <begin position="21"/>
        <end position="126"/>
    </location>
</feature>
<evidence type="ECO:0000313" key="5">
    <source>
        <dbReference type="EMBL" id="QBD78708.1"/>
    </source>
</evidence>
<dbReference type="CDD" id="cd00090">
    <property type="entry name" value="HTH_ARSR"/>
    <property type="match status" value="1"/>
</dbReference>
<dbReference type="SMART" id="SM00418">
    <property type="entry name" value="HTH_ARSR"/>
    <property type="match status" value="1"/>
</dbReference>
<dbReference type="PANTHER" id="PTHR33154">
    <property type="entry name" value="TRANSCRIPTIONAL REGULATOR, ARSR FAMILY"/>
    <property type="match status" value="1"/>
</dbReference>
<dbReference type="Proteomes" id="UP000290365">
    <property type="component" value="Chromosome"/>
</dbReference>
<dbReference type="GO" id="GO:0003700">
    <property type="term" value="F:DNA-binding transcription factor activity"/>
    <property type="evidence" value="ECO:0007669"/>
    <property type="project" value="InterPro"/>
</dbReference>
<gene>
    <name evidence="5" type="ORF">EPA93_23080</name>
</gene>
<accession>A0A4P6JT15</accession>
<evidence type="ECO:0000256" key="1">
    <source>
        <dbReference type="ARBA" id="ARBA00023015"/>
    </source>
</evidence>
<dbReference type="PROSITE" id="PS50987">
    <property type="entry name" value="HTH_ARSR_2"/>
    <property type="match status" value="1"/>
</dbReference>
<dbReference type="InterPro" id="IPR001845">
    <property type="entry name" value="HTH_ArsR_DNA-bd_dom"/>
</dbReference>
<dbReference type="InterPro" id="IPR051081">
    <property type="entry name" value="HTH_MetalResp_TranReg"/>
</dbReference>
<dbReference type="InterPro" id="IPR036390">
    <property type="entry name" value="WH_DNA-bd_sf"/>
</dbReference>
<dbReference type="NCBIfam" id="NF033788">
    <property type="entry name" value="HTH_metalloreg"/>
    <property type="match status" value="1"/>
</dbReference>
<dbReference type="GO" id="GO:0003677">
    <property type="term" value="F:DNA binding"/>
    <property type="evidence" value="ECO:0007669"/>
    <property type="project" value="UniProtKB-KW"/>
</dbReference>
<dbReference type="AlphaFoldDB" id="A0A4P6JT15"/>